<keyword evidence="1" id="KW-0175">Coiled coil</keyword>
<protein>
    <recommendedName>
        <fullName evidence="4">PAS domain-containing protein</fullName>
    </recommendedName>
</protein>
<dbReference type="EMBL" id="JAOVZW010000008">
    <property type="protein sequence ID" value="MCX8523908.1"/>
    <property type="molecule type" value="Genomic_DNA"/>
</dbReference>
<evidence type="ECO:0000313" key="2">
    <source>
        <dbReference type="EMBL" id="MCX8523908.1"/>
    </source>
</evidence>
<dbReference type="RefSeq" id="WP_267265211.1">
    <property type="nucleotide sequence ID" value="NZ_JAOVZW010000008.1"/>
</dbReference>
<dbReference type="Gene3D" id="3.30.450.20">
    <property type="entry name" value="PAS domain"/>
    <property type="match status" value="1"/>
</dbReference>
<evidence type="ECO:0000256" key="1">
    <source>
        <dbReference type="SAM" id="Coils"/>
    </source>
</evidence>
<dbReference type="SUPFAM" id="SSF55785">
    <property type="entry name" value="PYP-like sensor domain (PAS domain)"/>
    <property type="match status" value="1"/>
</dbReference>
<accession>A0ABT3XP52</accession>
<feature type="coiled-coil region" evidence="1">
    <location>
        <begin position="133"/>
        <end position="160"/>
    </location>
</feature>
<evidence type="ECO:0008006" key="4">
    <source>
        <dbReference type="Google" id="ProtNLM"/>
    </source>
</evidence>
<reference evidence="2" key="1">
    <citation type="submission" date="2022-10" db="EMBL/GenBank/DDBJ databases">
        <title>Chryseobacterium sp. nov., a novel bacterial species.</title>
        <authorList>
            <person name="Cao Y."/>
        </authorList>
    </citation>
    <scope>NUCLEOTIDE SEQUENCE</scope>
    <source>
        <strain evidence="2">CCTCC AB2015118</strain>
    </source>
</reference>
<keyword evidence="3" id="KW-1185">Reference proteome</keyword>
<sequence>MSTQENLPDKNFSPDLIIQALVSSPAPTSIYSGENMIIRFANEGMLTLWGKDSSVIGKPLIEAIPELEGQPFLELLQEVWPSGQTYSVHEAPAKLIKNGIETLDYFDYEYKALIDEDHKTWCILNTALNVTSRREFLQQIRQKEEREHALNEEMAATLEELTSTN</sequence>
<organism evidence="2 3">
    <name type="scientific">Chryseobacterium formosus</name>
    <dbReference type="NCBI Taxonomy" id="1537363"/>
    <lineage>
        <taxon>Bacteria</taxon>
        <taxon>Pseudomonadati</taxon>
        <taxon>Bacteroidota</taxon>
        <taxon>Flavobacteriia</taxon>
        <taxon>Flavobacteriales</taxon>
        <taxon>Weeksellaceae</taxon>
        <taxon>Chryseobacterium group</taxon>
        <taxon>Chryseobacterium</taxon>
    </lineage>
</organism>
<name>A0ABT3XP52_9FLAO</name>
<dbReference type="Proteomes" id="UP001073122">
    <property type="component" value="Unassembled WGS sequence"/>
</dbReference>
<comment type="caution">
    <text evidence="2">The sequence shown here is derived from an EMBL/GenBank/DDBJ whole genome shotgun (WGS) entry which is preliminary data.</text>
</comment>
<proteinExistence type="predicted"/>
<gene>
    <name evidence="2" type="ORF">OF897_08215</name>
</gene>
<evidence type="ECO:0000313" key="3">
    <source>
        <dbReference type="Proteomes" id="UP001073122"/>
    </source>
</evidence>
<dbReference type="InterPro" id="IPR035965">
    <property type="entry name" value="PAS-like_dom_sf"/>
</dbReference>